<evidence type="ECO:0000259" key="1">
    <source>
        <dbReference type="Pfam" id="PF00483"/>
    </source>
</evidence>
<dbReference type="InterPro" id="IPR049577">
    <property type="entry name" value="GMPP_N"/>
</dbReference>
<dbReference type="PANTHER" id="PTHR46390">
    <property type="entry name" value="MANNOSE-1-PHOSPHATE GUANYLYLTRANSFERASE"/>
    <property type="match status" value="1"/>
</dbReference>
<feature type="domain" description="Nucleotidyl transferase" evidence="1">
    <location>
        <begin position="7"/>
        <end position="284"/>
    </location>
</feature>
<dbReference type="EMBL" id="JAVRHQ010000017">
    <property type="protein sequence ID" value="MDT0643820.1"/>
    <property type="molecule type" value="Genomic_DNA"/>
</dbReference>
<accession>A0ABU3CBU8</accession>
<dbReference type="PANTHER" id="PTHR46390:SF1">
    <property type="entry name" value="MANNOSE-1-PHOSPHATE GUANYLYLTRANSFERASE"/>
    <property type="match status" value="1"/>
</dbReference>
<keyword evidence="2" id="KW-0548">Nucleotidyltransferase</keyword>
<keyword evidence="2" id="KW-0808">Transferase</keyword>
<gene>
    <name evidence="2" type="ORF">RM553_13350</name>
</gene>
<dbReference type="SUPFAM" id="SSF159283">
    <property type="entry name" value="Guanosine diphospho-D-mannose pyrophosphorylase/mannose-6-phosphate isomerase linker domain"/>
    <property type="match status" value="1"/>
</dbReference>
<evidence type="ECO:0000313" key="3">
    <source>
        <dbReference type="Proteomes" id="UP001262889"/>
    </source>
</evidence>
<dbReference type="Pfam" id="PF00483">
    <property type="entry name" value="NTP_transferase"/>
    <property type="match status" value="1"/>
</dbReference>
<evidence type="ECO:0000313" key="2">
    <source>
        <dbReference type="EMBL" id="MDT0643820.1"/>
    </source>
</evidence>
<dbReference type="InterPro" id="IPR005835">
    <property type="entry name" value="NTP_transferase_dom"/>
</dbReference>
<organism evidence="2 3">
    <name type="scientific">Autumnicola tepida</name>
    <dbReference type="NCBI Taxonomy" id="3075595"/>
    <lineage>
        <taxon>Bacteria</taxon>
        <taxon>Pseudomonadati</taxon>
        <taxon>Bacteroidota</taxon>
        <taxon>Flavobacteriia</taxon>
        <taxon>Flavobacteriales</taxon>
        <taxon>Flavobacteriaceae</taxon>
        <taxon>Autumnicola</taxon>
    </lineage>
</organism>
<dbReference type="InterPro" id="IPR029044">
    <property type="entry name" value="Nucleotide-diphossugar_trans"/>
</dbReference>
<sequence length="359" mass="41009">MKNHNYAVIMAGGVGSRFWPVSKKAHPKQFQDILGSGKTLMQTTFERLEKFVPAGNIYILTNEIYKKIILEQLPQIDPEQVVAEPVMRNTAPCILMAAMKIYTRDPEAKMIVAPSDHWIHNEYNFASDVNLAFKTVEKANKLITFGIRPSLPNTGYGYIQYNPSASENIYPVKKFTEKPDFDTASHFVAAGNYLWNSGIFVWKASQIIHSFREFLPDMYELFDNGTPFWNTSLEPEFLSVTYPSAENISIDHGIIEKSPDVFVIPASFSWNDLGTWCALEEELPQDVDRNTVVNSRFIPLEAKGNIIRTEKDKVVFVDGLSNYIIIENEEVLVIVPKRKEQEIKEIRQNVMNRYGVHFG</sequence>
<dbReference type="Proteomes" id="UP001262889">
    <property type="component" value="Unassembled WGS sequence"/>
</dbReference>
<name>A0ABU3CBU8_9FLAO</name>
<dbReference type="GO" id="GO:0016779">
    <property type="term" value="F:nucleotidyltransferase activity"/>
    <property type="evidence" value="ECO:0007669"/>
    <property type="project" value="UniProtKB-KW"/>
</dbReference>
<protein>
    <submittedName>
        <fullName evidence="2">Mannose-1-phosphate guanylyltransferase</fullName>
    </submittedName>
</protein>
<comment type="caution">
    <text evidence="2">The sequence shown here is derived from an EMBL/GenBank/DDBJ whole genome shotgun (WGS) entry which is preliminary data.</text>
</comment>
<dbReference type="InterPro" id="IPR051161">
    <property type="entry name" value="Mannose-6P_isomerase_type2"/>
</dbReference>
<dbReference type="SUPFAM" id="SSF53448">
    <property type="entry name" value="Nucleotide-diphospho-sugar transferases"/>
    <property type="match status" value="1"/>
</dbReference>
<reference evidence="2 3" key="1">
    <citation type="submission" date="2023-09" db="EMBL/GenBank/DDBJ databases">
        <authorList>
            <person name="Rey-Velasco X."/>
        </authorList>
    </citation>
    <scope>NUCLEOTIDE SEQUENCE [LARGE SCALE GENOMIC DNA]</scope>
    <source>
        <strain evidence="2 3">F363</strain>
    </source>
</reference>
<dbReference type="CDD" id="cd02509">
    <property type="entry name" value="GDP-M1P_Guanylyltransferase"/>
    <property type="match status" value="1"/>
</dbReference>
<dbReference type="Gene3D" id="3.90.550.10">
    <property type="entry name" value="Spore Coat Polysaccharide Biosynthesis Protein SpsA, Chain A"/>
    <property type="match status" value="1"/>
</dbReference>
<proteinExistence type="predicted"/>
<dbReference type="RefSeq" id="WP_311535440.1">
    <property type="nucleotide sequence ID" value="NZ_JAVRHQ010000017.1"/>
</dbReference>
<keyword evidence="3" id="KW-1185">Reference proteome</keyword>